<evidence type="ECO:0000256" key="2">
    <source>
        <dbReference type="SAM" id="SignalP"/>
    </source>
</evidence>
<dbReference type="PANTHER" id="PTHR40855:SF1">
    <property type="entry name" value="CLAVAMINATE SYNTHASE-LIKE PROTEIN"/>
    <property type="match status" value="1"/>
</dbReference>
<name>A0A485LSJ9_9STRA</name>
<keyword evidence="5" id="KW-1185">Reference proteome</keyword>
<dbReference type="Proteomes" id="UP000332933">
    <property type="component" value="Unassembled WGS sequence"/>
</dbReference>
<organism evidence="4 5">
    <name type="scientific">Aphanomyces stellatus</name>
    <dbReference type="NCBI Taxonomy" id="120398"/>
    <lineage>
        <taxon>Eukaryota</taxon>
        <taxon>Sar</taxon>
        <taxon>Stramenopiles</taxon>
        <taxon>Oomycota</taxon>
        <taxon>Saprolegniomycetes</taxon>
        <taxon>Saprolegniales</taxon>
        <taxon>Verrucalvaceae</taxon>
        <taxon>Aphanomyces</taxon>
    </lineage>
</organism>
<proteinExistence type="predicted"/>
<dbReference type="EMBL" id="VJMH01007456">
    <property type="protein sequence ID" value="KAF0683029.1"/>
    <property type="molecule type" value="Genomic_DNA"/>
</dbReference>
<keyword evidence="2" id="KW-0732">Signal</keyword>
<dbReference type="OrthoDB" id="65473at2759"/>
<feature type="region of interest" description="Disordered" evidence="1">
    <location>
        <begin position="414"/>
        <end position="444"/>
    </location>
</feature>
<protein>
    <submittedName>
        <fullName evidence="4">Aste57867_24882 protein</fullName>
    </submittedName>
</protein>
<evidence type="ECO:0000313" key="3">
    <source>
        <dbReference type="EMBL" id="KAF0683029.1"/>
    </source>
</evidence>
<feature type="signal peptide" evidence="2">
    <location>
        <begin position="1"/>
        <end position="16"/>
    </location>
</feature>
<dbReference type="SUPFAM" id="SSF51197">
    <property type="entry name" value="Clavaminate synthase-like"/>
    <property type="match status" value="1"/>
</dbReference>
<reference evidence="4 5" key="1">
    <citation type="submission" date="2019-03" db="EMBL/GenBank/DDBJ databases">
        <authorList>
            <person name="Gaulin E."/>
            <person name="Dumas B."/>
        </authorList>
    </citation>
    <scope>NUCLEOTIDE SEQUENCE [LARGE SCALE GENOMIC DNA]</scope>
    <source>
        <strain evidence="4">CBS 568.67</strain>
    </source>
</reference>
<sequence>MKTAMFALVLAAAAAAQSTFPTYDVPAFDLSDATQAPALVAALKETGIVALKNLPNFESTRAAYLKAADACVSAQHGLVSHKRLVDGTRRRTLSTYADVDLVPETLTAACPDYVATLTAFDAVVDRASLAFAKALDGASGAENQPVEDVIKHGEHLDHLHAYSNPTVSRAAPADLSLEWHTDAGLVIFTAAPTFFDGANNEVTNPDENAGLVVQFNGTGYKPTQKADELLVMVGQGFNDWGHFGLDLPPVLHAMIMPRAAPSDLKRIFYGRMALLKPSMTMTNTKMTYDEFTQSNKRFLLGQETDEFATIACPIGRQLQTTDPSCTVGIWVPSDPSIAGATNASCMRACNVDFSTHAAEAAKCKALQCVKTSEVADGGTTCWMVCIQKFTAAQCPSQKATCDSDQLVCSGGASTSTVSNSSTTTTSNVTASPSTAPTTTPKSSAGTYGVGAAVAAVAAMAWM</sequence>
<accession>A0A485LSJ9</accession>
<dbReference type="AlphaFoldDB" id="A0A485LSJ9"/>
<gene>
    <name evidence="4" type="primary">Aste57867_24882</name>
    <name evidence="3" type="ORF">As57867_024804</name>
    <name evidence="4" type="ORF">ASTE57867_24882</name>
</gene>
<feature type="chain" id="PRO_5036116628" evidence="2">
    <location>
        <begin position="17"/>
        <end position="462"/>
    </location>
</feature>
<dbReference type="EMBL" id="CAADRA010007482">
    <property type="protein sequence ID" value="VFU01516.1"/>
    <property type="molecule type" value="Genomic_DNA"/>
</dbReference>
<evidence type="ECO:0000256" key="1">
    <source>
        <dbReference type="SAM" id="MobiDB-lite"/>
    </source>
</evidence>
<reference evidence="3" key="2">
    <citation type="submission" date="2019-06" db="EMBL/GenBank/DDBJ databases">
        <title>Genomics analysis of Aphanomyces spp. identifies a new class of oomycete effector associated with host adaptation.</title>
        <authorList>
            <person name="Gaulin E."/>
        </authorList>
    </citation>
    <scope>NUCLEOTIDE SEQUENCE</scope>
    <source>
        <strain evidence="3">CBS 578.67</strain>
    </source>
</reference>
<evidence type="ECO:0000313" key="4">
    <source>
        <dbReference type="EMBL" id="VFU01516.1"/>
    </source>
</evidence>
<evidence type="ECO:0000313" key="5">
    <source>
        <dbReference type="Proteomes" id="UP000332933"/>
    </source>
</evidence>
<dbReference type="PANTHER" id="PTHR40855">
    <property type="entry name" value="DIOX_N DOMAIN-CONTAINING PROTEIN"/>
    <property type="match status" value="1"/>
</dbReference>